<reference evidence="2 3" key="1">
    <citation type="journal article" date="2016" name="Genome Announc.">
        <title>First Complete Genome Sequence of a Subdivision 6 Acidobacterium Strain.</title>
        <authorList>
            <person name="Huang S."/>
            <person name="Vieira S."/>
            <person name="Bunk B."/>
            <person name="Riedel T."/>
            <person name="Sproer C."/>
            <person name="Overmann J."/>
        </authorList>
    </citation>
    <scope>NUCLEOTIDE SEQUENCE [LARGE SCALE GENOMIC DNA]</scope>
    <source>
        <strain evidence="3">DSM 100886 HEG_-6_39</strain>
    </source>
</reference>
<dbReference type="OrthoDB" id="117281at2"/>
<reference evidence="3" key="2">
    <citation type="submission" date="2016-04" db="EMBL/GenBank/DDBJ databases">
        <title>First Complete Genome Sequence of a Subdivision 6 Acidobacterium.</title>
        <authorList>
            <person name="Huang S."/>
            <person name="Vieira S."/>
            <person name="Bunk B."/>
            <person name="Riedel T."/>
            <person name="Sproeer C."/>
            <person name="Overmann J."/>
        </authorList>
    </citation>
    <scope>NUCLEOTIDE SEQUENCE [LARGE SCALE GENOMIC DNA]</scope>
    <source>
        <strain evidence="3">DSM 100886 HEG_-6_39</strain>
    </source>
</reference>
<dbReference type="Proteomes" id="UP000076079">
    <property type="component" value="Chromosome"/>
</dbReference>
<dbReference type="Gene3D" id="1.40.20.10">
    <property type="entry name" value="CHAD domain"/>
    <property type="match status" value="1"/>
</dbReference>
<organism evidence="2 3">
    <name type="scientific">Luteitalea pratensis</name>
    <dbReference type="NCBI Taxonomy" id="1855912"/>
    <lineage>
        <taxon>Bacteria</taxon>
        <taxon>Pseudomonadati</taxon>
        <taxon>Acidobacteriota</taxon>
        <taxon>Vicinamibacteria</taxon>
        <taxon>Vicinamibacterales</taxon>
        <taxon>Vicinamibacteraceae</taxon>
        <taxon>Luteitalea</taxon>
    </lineage>
</organism>
<dbReference type="EMBL" id="CP015136">
    <property type="protein sequence ID" value="AMY09826.1"/>
    <property type="molecule type" value="Genomic_DNA"/>
</dbReference>
<evidence type="ECO:0000313" key="2">
    <source>
        <dbReference type="EMBL" id="AMY09826.1"/>
    </source>
</evidence>
<protein>
    <recommendedName>
        <fullName evidence="1">CHAD domain-containing protein</fullName>
    </recommendedName>
</protein>
<dbReference type="PROSITE" id="PS51708">
    <property type="entry name" value="CHAD"/>
    <property type="match status" value="1"/>
</dbReference>
<dbReference type="PANTHER" id="PTHR39339:SF1">
    <property type="entry name" value="CHAD DOMAIN-CONTAINING PROTEIN"/>
    <property type="match status" value="1"/>
</dbReference>
<name>A0A143PN20_LUTPR</name>
<dbReference type="STRING" id="1855912.LuPra_03052"/>
<feature type="domain" description="CHAD" evidence="1">
    <location>
        <begin position="1"/>
        <end position="292"/>
    </location>
</feature>
<dbReference type="InterPro" id="IPR038186">
    <property type="entry name" value="CHAD_dom_sf"/>
</dbReference>
<dbReference type="SMART" id="SM00880">
    <property type="entry name" value="CHAD"/>
    <property type="match status" value="1"/>
</dbReference>
<sequence length="306" mass="34193">MPPTRPVQDLATLVTGRHDALREQADDAHDAKVDAVHQARVASRRLREVVPVLGRGLDDIRLKPLRRNLRDLTRALGPVRELDVALGMVEELPIEGPDADRLADAWREHLEHRRRAPVRALRKALGPGPRRELDRALEAFAAARTVSRDESWREGLTRRLIARAQDLRDHIERTGTTYHPEPLHEVRIAIKKLRYVLEITGEAGLARVLRPLRTLKAAQESLGHLHDLDVLMTSLQSVPDTAPGKDLQHAAAAAVATIEAASRLLHRRYLRSRAGLIGVTDTTLQTVVPGVRTVNVVRHRKATRGH</sequence>
<dbReference type="RefSeq" id="WP_157899227.1">
    <property type="nucleotide sequence ID" value="NZ_CP015136.1"/>
</dbReference>
<proteinExistence type="predicted"/>
<dbReference type="InterPro" id="IPR007899">
    <property type="entry name" value="CHAD_dom"/>
</dbReference>
<keyword evidence="3" id="KW-1185">Reference proteome</keyword>
<accession>A0A143PN20</accession>
<evidence type="ECO:0000259" key="1">
    <source>
        <dbReference type="PROSITE" id="PS51708"/>
    </source>
</evidence>
<dbReference type="KEGG" id="abac:LuPra_03052"/>
<dbReference type="PANTHER" id="PTHR39339">
    <property type="entry name" value="SLR1444 PROTEIN"/>
    <property type="match status" value="1"/>
</dbReference>
<dbReference type="AlphaFoldDB" id="A0A143PN20"/>
<gene>
    <name evidence="2" type="ORF">LuPra_03052</name>
</gene>
<evidence type="ECO:0000313" key="3">
    <source>
        <dbReference type="Proteomes" id="UP000076079"/>
    </source>
</evidence>
<dbReference type="Pfam" id="PF05235">
    <property type="entry name" value="CHAD"/>
    <property type="match status" value="1"/>
</dbReference>